<organism evidence="2 3">
    <name type="scientific">Paludifilum halophilum</name>
    <dbReference type="NCBI Taxonomy" id="1642702"/>
    <lineage>
        <taxon>Bacteria</taxon>
        <taxon>Bacillati</taxon>
        <taxon>Bacillota</taxon>
        <taxon>Bacilli</taxon>
        <taxon>Bacillales</taxon>
        <taxon>Thermoactinomycetaceae</taxon>
        <taxon>Paludifilum</taxon>
    </lineage>
</organism>
<accession>A0A235B709</accession>
<keyword evidence="1" id="KW-0802">TPR repeat</keyword>
<dbReference type="SUPFAM" id="SSF48452">
    <property type="entry name" value="TPR-like"/>
    <property type="match status" value="1"/>
</dbReference>
<dbReference type="OrthoDB" id="2987866at2"/>
<protein>
    <recommendedName>
        <fullName evidence="4">Tetratricopeptide repeat protein</fullName>
    </recommendedName>
</protein>
<dbReference type="PROSITE" id="PS50005">
    <property type="entry name" value="TPR"/>
    <property type="match status" value="1"/>
</dbReference>
<comment type="caution">
    <text evidence="2">The sequence shown here is derived from an EMBL/GenBank/DDBJ whole genome shotgun (WGS) entry which is preliminary data.</text>
</comment>
<dbReference type="InterPro" id="IPR019734">
    <property type="entry name" value="TPR_rpt"/>
</dbReference>
<reference evidence="2 3" key="1">
    <citation type="submission" date="2017-07" db="EMBL/GenBank/DDBJ databases">
        <title>The genome sequence of Paludifilum halophilum highlights mechanisms for microbial adaptation to high salt environemnts.</title>
        <authorList>
            <person name="Belbahri L."/>
        </authorList>
    </citation>
    <scope>NUCLEOTIDE SEQUENCE [LARGE SCALE GENOMIC DNA]</scope>
    <source>
        <strain evidence="2 3">DSM 102817</strain>
    </source>
</reference>
<gene>
    <name evidence="2" type="ORF">CHM34_08200</name>
</gene>
<name>A0A235B709_9BACL</name>
<dbReference type="Proteomes" id="UP000215459">
    <property type="component" value="Unassembled WGS sequence"/>
</dbReference>
<keyword evidence="3" id="KW-1185">Reference proteome</keyword>
<dbReference type="Gene3D" id="1.25.40.10">
    <property type="entry name" value="Tetratricopeptide repeat domain"/>
    <property type="match status" value="1"/>
</dbReference>
<dbReference type="AlphaFoldDB" id="A0A235B709"/>
<evidence type="ECO:0000256" key="1">
    <source>
        <dbReference type="PROSITE-ProRule" id="PRU00339"/>
    </source>
</evidence>
<dbReference type="RefSeq" id="WP_094264118.1">
    <property type="nucleotide sequence ID" value="NZ_NOWF01000004.1"/>
</dbReference>
<proteinExistence type="predicted"/>
<evidence type="ECO:0000313" key="3">
    <source>
        <dbReference type="Proteomes" id="UP000215459"/>
    </source>
</evidence>
<sequence>MKIYDVAIQLAFEGLEIAENNTHYKYIFDFWTLLGAIYTATSSLEEAEDCFDTALSMKHKLESEKTATTTG</sequence>
<dbReference type="EMBL" id="NOWF01000004">
    <property type="protein sequence ID" value="OYD08084.1"/>
    <property type="molecule type" value="Genomic_DNA"/>
</dbReference>
<evidence type="ECO:0008006" key="4">
    <source>
        <dbReference type="Google" id="ProtNLM"/>
    </source>
</evidence>
<feature type="repeat" description="TPR" evidence="1">
    <location>
        <begin position="28"/>
        <end position="61"/>
    </location>
</feature>
<evidence type="ECO:0000313" key="2">
    <source>
        <dbReference type="EMBL" id="OYD08084.1"/>
    </source>
</evidence>
<dbReference type="InterPro" id="IPR011990">
    <property type="entry name" value="TPR-like_helical_dom_sf"/>
</dbReference>